<dbReference type="InterPro" id="IPR036641">
    <property type="entry name" value="HPT_dom_sf"/>
</dbReference>
<dbReference type="AlphaFoldDB" id="A0A1X9U2E7"/>
<dbReference type="RefSeq" id="WP_036763472.1">
    <property type="nucleotide sequence ID" value="NZ_AP026780.1"/>
</dbReference>
<evidence type="ECO:0000313" key="4">
    <source>
        <dbReference type="EMBL" id="KAB1178003.1"/>
    </source>
</evidence>
<sequence>MTIKVNVETVKRLADEVGEDTVSLLFNVFSDELEQYLVKLLAEPSISDIGEISHSIKSSAASFGADDLALLAQECESRVRQGQDSWIMDHLPELRQMVQGVAQEYKLMSSNEELLNSML</sequence>
<evidence type="ECO:0000313" key="7">
    <source>
        <dbReference type="Proteomes" id="UP000533429"/>
    </source>
</evidence>
<dbReference type="GO" id="GO:0000160">
    <property type="term" value="P:phosphorelay signal transduction system"/>
    <property type="evidence" value="ECO:0007669"/>
    <property type="project" value="UniProtKB-KW"/>
</dbReference>
<dbReference type="Pfam" id="PF01627">
    <property type="entry name" value="Hpt"/>
    <property type="match status" value="1"/>
</dbReference>
<evidence type="ECO:0000256" key="1">
    <source>
        <dbReference type="ARBA" id="ARBA00023012"/>
    </source>
</evidence>
<evidence type="ECO:0000259" key="3">
    <source>
        <dbReference type="PROSITE" id="PS50894"/>
    </source>
</evidence>
<proteinExistence type="predicted"/>
<dbReference type="SUPFAM" id="SSF47226">
    <property type="entry name" value="Histidine-containing phosphotransfer domain, HPT domain"/>
    <property type="match status" value="1"/>
</dbReference>
<dbReference type="Proteomes" id="UP000480943">
    <property type="component" value="Unassembled WGS sequence"/>
</dbReference>
<dbReference type="KEGG" id="pds:CAY62_09265"/>
<reference evidence="4 6" key="1">
    <citation type="submission" date="2019-09" db="EMBL/GenBank/DDBJ databases">
        <title>Photobacterium damselae subsp. damselae CDC-2227-81, a human clinical isolate.</title>
        <authorList>
            <person name="Osorio C.R."/>
        </authorList>
    </citation>
    <scope>NUCLEOTIDE SEQUENCE [LARGE SCALE GENOMIC DNA]</scope>
    <source>
        <strain evidence="4 6">CDC-2227-81</strain>
    </source>
</reference>
<dbReference type="Proteomes" id="UP000533429">
    <property type="component" value="Unassembled WGS sequence"/>
</dbReference>
<organism evidence="5 7">
    <name type="scientific">Photobacterium damselae subsp. damselae</name>
    <name type="common">Listonella damsela</name>
    <dbReference type="NCBI Taxonomy" id="85581"/>
    <lineage>
        <taxon>Bacteria</taxon>
        <taxon>Pseudomonadati</taxon>
        <taxon>Pseudomonadota</taxon>
        <taxon>Gammaproteobacteria</taxon>
        <taxon>Vibrionales</taxon>
        <taxon>Vibrionaceae</taxon>
        <taxon>Photobacterium</taxon>
    </lineage>
</organism>
<name>A0A1X9U2E7_PHODD</name>
<dbReference type="GO" id="GO:0004672">
    <property type="term" value="F:protein kinase activity"/>
    <property type="evidence" value="ECO:0007669"/>
    <property type="project" value="UniProtKB-ARBA"/>
</dbReference>
<dbReference type="InterPro" id="IPR008207">
    <property type="entry name" value="Sig_transdc_His_kin_Hpt_dom"/>
</dbReference>
<dbReference type="EMBL" id="JABXOR010001269">
    <property type="protein sequence ID" value="NVP02477.1"/>
    <property type="molecule type" value="Genomic_DNA"/>
</dbReference>
<dbReference type="PROSITE" id="PS50894">
    <property type="entry name" value="HPT"/>
    <property type="match status" value="1"/>
</dbReference>
<keyword evidence="2" id="KW-0597">Phosphoprotein</keyword>
<evidence type="ECO:0000313" key="5">
    <source>
        <dbReference type="EMBL" id="NVP02477.1"/>
    </source>
</evidence>
<keyword evidence="1" id="KW-0902">Two-component regulatory system</keyword>
<gene>
    <name evidence="4" type="ORF">F6450_16495</name>
    <name evidence="5" type="ORF">HWA77_19880</name>
</gene>
<reference evidence="5 7" key="2">
    <citation type="submission" date="2020-06" db="EMBL/GenBank/DDBJ databases">
        <title>Photobacterium damselae subsp. damselae comparative genomics.</title>
        <authorList>
            <person name="Osorio C.R."/>
        </authorList>
    </citation>
    <scope>NUCLEOTIDE SEQUENCE [LARGE SCALE GENOMIC DNA]</scope>
    <source>
        <strain evidence="5 7">TW250/03</strain>
    </source>
</reference>
<dbReference type="Gene3D" id="1.20.120.160">
    <property type="entry name" value="HPT domain"/>
    <property type="match status" value="1"/>
</dbReference>
<protein>
    <submittedName>
        <fullName evidence="5">Hpt domain-containing protein</fullName>
    </submittedName>
</protein>
<feature type="modified residue" description="Phosphohistidine" evidence="2">
    <location>
        <position position="54"/>
    </location>
</feature>
<feature type="domain" description="HPt" evidence="3">
    <location>
        <begin position="14"/>
        <end position="105"/>
    </location>
</feature>
<comment type="caution">
    <text evidence="5">The sequence shown here is derived from an EMBL/GenBank/DDBJ whole genome shotgun (WGS) entry which is preliminary data.</text>
</comment>
<dbReference type="EMBL" id="VZUQ01000080">
    <property type="protein sequence ID" value="KAB1178003.1"/>
    <property type="molecule type" value="Genomic_DNA"/>
</dbReference>
<evidence type="ECO:0000256" key="2">
    <source>
        <dbReference type="PROSITE-ProRule" id="PRU00110"/>
    </source>
</evidence>
<accession>A0A1X9U2E7</accession>
<evidence type="ECO:0000313" key="6">
    <source>
        <dbReference type="Proteomes" id="UP000480943"/>
    </source>
</evidence>